<dbReference type="Pfam" id="PF20255">
    <property type="entry name" value="DUF6606"/>
    <property type="match status" value="1"/>
</dbReference>
<feature type="domain" description="DUF6606" evidence="11">
    <location>
        <begin position="15"/>
        <end position="273"/>
    </location>
</feature>
<evidence type="ECO:0000256" key="2">
    <source>
        <dbReference type="ARBA" id="ARBA00012759"/>
    </source>
</evidence>
<evidence type="ECO:0000259" key="11">
    <source>
        <dbReference type="Pfam" id="PF20255"/>
    </source>
</evidence>
<feature type="coiled-coil region" evidence="7">
    <location>
        <begin position="553"/>
        <end position="591"/>
    </location>
</feature>
<sequence>MATPLDPYILRHLSYHVFMPPKLPQKEQAEELQQSVDLGIIQSVIESSQQFGTKIEASSQWILIKRMLQRLYKYIEAPLEAARLAKDLTSMKPGDISCLHVKAQNAGLIIRKQADHTTFEVFEVQAQTKDVMSTPGRIIRKFPGPTVQLPNTVANDKDFINEVANILEQMNIEIFDEAQPKTRKAGTDVHESRDSINPNYFIQYFFGFLRGLGACIDPSRVVKRLGDEVLWLDAKNPWRRSPIWLLVRVALQTSLDSNKAYKEFMVYYHTFILSECCRCGSLSSDLLHAMCIKMARRLYKAKDFTSPFIIKFAEAVANRTRSLLQSRWDAIQSSQAPPRGPYISGSGDGSGTSHTLPHSRNYLQRVFQGRSNHIIPSKFVPDHSHRLEDIADFSQYANGALTRAFERDPHLALFDFEASIFSNLTKWSSQQLDYSKACVTLSSCFRQYLQLAKSYYAADVADRSIMILTVMRIWMAIDELATEDCPLLWEFSPEVPIDIMDTLLLRTAQHIDQAGIIQQYIRERYDGASSSNPSIFSDRATNQCFAIRYFNSSSRHQNLKKIIEANAEELKNRKIKELKEVNSKYEQLNGEVLAMAHDYKYKIDGKRKHINKKCGRCRKEKERDGLSIRPFEWPLPREQPNANAVVFELERPESFVIWRDITYEILVDLGTPYPRGRCNQHAVLEGYTPLSAWMSTPNTTTSRITVGSATKSFNQSHYSSTISVPALEDQVCLDNALEFRLYDRNGDAWAAGPFPSVTFSLYGTLKIPGDSPYRHLEYTIKGTTHSSNQVIADQHDCPKTLGLHEHIAFGTLRSGARLQWMNIVRGLEETLLTFSADEVRSLHAQAAWQIGPMLEDGTREWHEELRYSDFGHLLVSQSKRMLDRVKANWLQANSVSTLVIIITRLLESSPTEDVAKVACKFLREARAVTHFWLEQLRAKLQSATDENDIVDYQSRVCEMAAICRSTYDVDPRHMDDVLSTPDDFIPLVTSSVCLYDHQPPDIKSAPVHLQIILCRDRRFAHKVVPYMLSSIRDNDVLSKPLSKIWADYRPGLGGLEVYRAPDSRWIATTTANDKHRRKQEVHLNLLTGQLLIDGKPLGRLPRQYVEHETYVRKYWKWFPPDLQEWSLQLEIVSITIKWISFALDKNDKNLIVQAQKDDQLYELIPHETLVGDFPLFFSEDYHHWANINKKTVEFRPIFSPWSPEKHQWLLRFDNPRAATLANPIKRSLLIDIHSVLFKSLSLSVSPLESDRYIHVTRSFEDCIEVELPRMKLSFFINKDKQLESRNFRGQVLDENQSAGTLIGLRNQLLLRAKGVLDQNLPQSRSVLIADGEIEFSTHEHHVSVSIRLDSQRNVDVYRYKVDRDLNHLATDSGLTSRLFKIYLHALTSHCLPDPLTGRTGTEEALHELSQASTCSFEQITLKQAGLLKNIGQLTPKRGYYPEHRQCMQSTHWKNLSPLSQHFGFSFMASAILERAKTLHLFYQIDFQIDEHITALQTSNTLQKRAARRSVVYYPFDTNSIILQTLGFGEISDSVNLGRDDMSGDWTEAGQAASWATKLTHQNWAKPIFKNYNLVSLAESWHIMNDSEQFVSLSYQSLWINLDLGSSWITFYNLLRQARASSNRYMLSACLASIAFGQKLPMELIAVFLAFSTNPKFENLNPPSQKLFKFGDGYQPARKRVEEFVSAAAYPFESSPANELVQEEDEFYRDFQDRKKSYHTIHSSKYQSQLVQNLMDQWLYLNPRSSAAVQLSPPTPVCAKWVGPQTNTAQLADLFEELRRSKNPFNRRYSADLDESRKELDTKPKVLLPRTIPPLTILDEARTFRSSHLTERLRRLDSALSPQTDIEHIIASSGIWPRVTPRTILQQLSLHNRSRLDSIPKWRHEIILYARVFADYQRSQRLVALADAENMEDFYKELDTPSDRDPAMSDPDWLLVQIDGNFGARTVQSQVSQEMISPSSVSNIVLQLNMGEGKSSVIVPIIASSLADSTRLVRVVVLKPLWRQMFELLVNRLSGLSNRRIYYLPFGRHLQIDEANARKLYNLYEECMREGGILLAQPEHILSFKLMGIDRLISSNGTNNTRATKSLRDIQDWLTLHSRDILDESDEILHVRYQLVYTTGEQQPLEDHPNRWTTTQQLLRLASTHVEKLQMEYPDSVLFKSNSCGQFPALRIMPDCQAEAENKLVSAIARDILDGRLLNLNCDCLHPSVRGLLRGFFIDSEIPYRQYKLLKDDCGATTWKTALLVRGLLASGILVFALKRRHYRVDYGLDTTRSLLAVPYRAKDLPSLRAEFGHPDVAVVLTCLSYYYNGLSEKQLGLCFELLFKLDNPSLEYEQWVQRNDLTPDDLRQLNGVNIKDHQQFIERLVPAFSRNSATIDFFLSTIVFPKEAKEFPEKLATSGWDLASRKPHFTTGFSGTNDNRYLLPTSIIQVDPVKQLSTNALVLTYLLRPENNHYICMRGENGASLTTEGFLKLLIAQTPEVRVLLDVGAQMLELQNEELVRCWLGMRKDIEAAVYFNDSDELVVLPQNGAPTLLSTSPFAQLDTREERT</sequence>
<feature type="domain" description="DUF3638" evidence="9">
    <location>
        <begin position="1926"/>
        <end position="2149"/>
    </location>
</feature>
<dbReference type="GO" id="GO:0004843">
    <property type="term" value="F:cysteine-type deubiquitinase activity"/>
    <property type="evidence" value="ECO:0007669"/>
    <property type="project" value="UniProtKB-EC"/>
</dbReference>
<dbReference type="InterPro" id="IPR022105">
    <property type="entry name" value="DUF3645"/>
</dbReference>
<evidence type="ECO:0000256" key="1">
    <source>
        <dbReference type="ARBA" id="ARBA00000707"/>
    </source>
</evidence>
<gene>
    <name evidence="12" type="ORF">RDB_LOCUS25091</name>
</gene>
<dbReference type="EC" id="3.4.19.12" evidence="2"/>
<evidence type="ECO:0000256" key="6">
    <source>
        <dbReference type="ARBA" id="ARBA00022807"/>
    </source>
</evidence>
<dbReference type="EMBL" id="CAJMWS010000125">
    <property type="protein sequence ID" value="CAE6369605.1"/>
    <property type="molecule type" value="Genomic_DNA"/>
</dbReference>
<dbReference type="GO" id="GO:0006508">
    <property type="term" value="P:proteolysis"/>
    <property type="evidence" value="ECO:0007669"/>
    <property type="project" value="UniProtKB-KW"/>
</dbReference>
<name>A0A8H2WCH6_9AGAM</name>
<evidence type="ECO:0000259" key="9">
    <source>
        <dbReference type="Pfam" id="PF12340"/>
    </source>
</evidence>
<comment type="caution">
    <text evidence="12">The sequence shown here is derived from an EMBL/GenBank/DDBJ whole genome shotgun (WGS) entry which is preliminary data.</text>
</comment>
<feature type="domain" description="DUF3645" evidence="10">
    <location>
        <begin position="2269"/>
        <end position="2301"/>
    </location>
</feature>
<reference evidence="12" key="1">
    <citation type="submission" date="2021-01" db="EMBL/GenBank/DDBJ databases">
        <authorList>
            <person name="Kaushik A."/>
        </authorList>
    </citation>
    <scope>NUCLEOTIDE SEQUENCE</scope>
    <source>
        <strain evidence="12">AG1-1C</strain>
    </source>
</reference>
<dbReference type="PANTHER" id="PTHR13367">
    <property type="entry name" value="UBIQUITIN THIOESTERASE"/>
    <property type="match status" value="1"/>
</dbReference>
<protein>
    <recommendedName>
        <fullName evidence="2">ubiquitinyl hydrolase 1</fullName>
        <ecNumber evidence="2">3.4.19.12</ecNumber>
    </recommendedName>
</protein>
<evidence type="ECO:0000256" key="4">
    <source>
        <dbReference type="ARBA" id="ARBA00022786"/>
    </source>
</evidence>
<evidence type="ECO:0000313" key="12">
    <source>
        <dbReference type="EMBL" id="CAE6369605.1"/>
    </source>
</evidence>
<keyword evidence="7" id="KW-0175">Coiled coil</keyword>
<dbReference type="Pfam" id="PF12359">
    <property type="entry name" value="DUF3645"/>
    <property type="match status" value="1"/>
</dbReference>
<keyword evidence="4" id="KW-0833">Ubl conjugation pathway</keyword>
<organism evidence="12 13">
    <name type="scientific">Rhizoctonia solani</name>
    <dbReference type="NCBI Taxonomy" id="456999"/>
    <lineage>
        <taxon>Eukaryota</taxon>
        <taxon>Fungi</taxon>
        <taxon>Dikarya</taxon>
        <taxon>Basidiomycota</taxon>
        <taxon>Agaricomycotina</taxon>
        <taxon>Agaricomycetes</taxon>
        <taxon>Cantharellales</taxon>
        <taxon>Ceratobasidiaceae</taxon>
        <taxon>Rhizoctonia</taxon>
    </lineage>
</organism>
<keyword evidence="3" id="KW-0645">Protease</keyword>
<keyword evidence="5" id="KW-0378">Hydrolase</keyword>
<feature type="region of interest" description="Disordered" evidence="8">
    <location>
        <begin position="332"/>
        <end position="355"/>
    </location>
</feature>
<dbReference type="Pfam" id="PF12340">
    <property type="entry name" value="DUF3638"/>
    <property type="match status" value="1"/>
</dbReference>
<dbReference type="InterPro" id="IPR046541">
    <property type="entry name" value="DUF6606"/>
</dbReference>
<evidence type="ECO:0000259" key="10">
    <source>
        <dbReference type="Pfam" id="PF12359"/>
    </source>
</evidence>
<dbReference type="InterPro" id="IPR051346">
    <property type="entry name" value="OTU_Deubiquitinase"/>
</dbReference>
<dbReference type="Proteomes" id="UP000663846">
    <property type="component" value="Unassembled WGS sequence"/>
</dbReference>
<evidence type="ECO:0000313" key="13">
    <source>
        <dbReference type="Proteomes" id="UP000663846"/>
    </source>
</evidence>
<keyword evidence="6" id="KW-0788">Thiol protease</keyword>
<comment type="catalytic activity">
    <reaction evidence="1">
        <text>Thiol-dependent hydrolysis of ester, thioester, amide, peptide and isopeptide bonds formed by the C-terminal Gly of ubiquitin (a 76-residue protein attached to proteins as an intracellular targeting signal).</text>
        <dbReference type="EC" id="3.4.19.12"/>
    </reaction>
</comment>
<evidence type="ECO:0000256" key="5">
    <source>
        <dbReference type="ARBA" id="ARBA00022801"/>
    </source>
</evidence>
<evidence type="ECO:0000256" key="3">
    <source>
        <dbReference type="ARBA" id="ARBA00022670"/>
    </source>
</evidence>
<dbReference type="InterPro" id="IPR022099">
    <property type="entry name" value="DUF3638"/>
</dbReference>
<proteinExistence type="predicted"/>
<accession>A0A8H2WCH6</accession>
<dbReference type="PANTHER" id="PTHR13367:SF33">
    <property type="entry name" value="P-LOOP CONTAINING NUCLEOSIDE TRIPHOSPHATE HYDROLASE PROTEIN"/>
    <property type="match status" value="1"/>
</dbReference>
<evidence type="ECO:0000256" key="8">
    <source>
        <dbReference type="SAM" id="MobiDB-lite"/>
    </source>
</evidence>
<evidence type="ECO:0000256" key="7">
    <source>
        <dbReference type="SAM" id="Coils"/>
    </source>
</evidence>